<keyword evidence="3" id="KW-1185">Reference proteome</keyword>
<gene>
    <name evidence="2" type="ORF">A1356_16170</name>
</gene>
<organism evidence="2 3">
    <name type="scientific">Methylomonas koyamae</name>
    <dbReference type="NCBI Taxonomy" id="702114"/>
    <lineage>
        <taxon>Bacteria</taxon>
        <taxon>Pseudomonadati</taxon>
        <taxon>Pseudomonadota</taxon>
        <taxon>Gammaproteobacteria</taxon>
        <taxon>Methylococcales</taxon>
        <taxon>Methylococcaceae</taxon>
        <taxon>Methylomonas</taxon>
    </lineage>
</organism>
<dbReference type="EMBL" id="LUUL01000093">
    <property type="protein sequence ID" value="OAI24245.1"/>
    <property type="molecule type" value="Genomic_DNA"/>
</dbReference>
<name>A0AA91DAS7_9GAMM</name>
<feature type="domain" description="DUF6794" evidence="1">
    <location>
        <begin position="16"/>
        <end position="93"/>
    </location>
</feature>
<comment type="caution">
    <text evidence="2">The sequence shown here is derived from an EMBL/GenBank/DDBJ whole genome shotgun (WGS) entry which is preliminary data.</text>
</comment>
<sequence>MVITWSAFKVKLDSQPTTLSDAIERLLLILRAEDKRTIAAMTEEDLCDLHFSLGLLIRNAWLHQADSDLLAACGTHSSDEASCRVIGTLWRALQP</sequence>
<evidence type="ECO:0000313" key="3">
    <source>
        <dbReference type="Proteomes" id="UP000077734"/>
    </source>
</evidence>
<protein>
    <recommendedName>
        <fullName evidence="1">DUF6794 domain-containing protein</fullName>
    </recommendedName>
</protein>
<evidence type="ECO:0000313" key="2">
    <source>
        <dbReference type="EMBL" id="OAI24245.1"/>
    </source>
</evidence>
<proteinExistence type="predicted"/>
<dbReference type="Proteomes" id="UP000077734">
    <property type="component" value="Unassembled WGS sequence"/>
</dbReference>
<evidence type="ECO:0000259" key="1">
    <source>
        <dbReference type="Pfam" id="PF20594"/>
    </source>
</evidence>
<accession>A0AA91DAS7</accession>
<dbReference type="AlphaFoldDB" id="A0AA91DAS7"/>
<dbReference type="Pfam" id="PF20594">
    <property type="entry name" value="DUF6794"/>
    <property type="match status" value="1"/>
</dbReference>
<dbReference type="InterPro" id="IPR046744">
    <property type="entry name" value="DUF6794"/>
</dbReference>
<reference evidence="2 3" key="1">
    <citation type="submission" date="2016-03" db="EMBL/GenBank/DDBJ databases">
        <authorList>
            <person name="Heylen K."/>
            <person name="De Vos P."/>
            <person name="Vekeman B."/>
        </authorList>
    </citation>
    <scope>NUCLEOTIDE SEQUENCE [LARGE SCALE GENOMIC DNA]</scope>
    <source>
        <strain evidence="2 3">R-49807</strain>
    </source>
</reference>